<accession>A0A8W8M676</accession>
<sequence>MHGNLNMPPPTILKRRHTLRGKNLLPVIKKLRGMDQPVPQLARFKFNTPLEEMERSQVVSAFRDLTGE</sequence>
<reference evidence="1" key="1">
    <citation type="submission" date="2022-08" db="UniProtKB">
        <authorList>
            <consortium name="EnsemblMetazoa"/>
        </authorList>
    </citation>
    <scope>IDENTIFICATION</scope>
    <source>
        <strain evidence="1">05x7-T-G4-1.051#20</strain>
    </source>
</reference>
<dbReference type="AlphaFoldDB" id="A0A8W8M676"/>
<evidence type="ECO:0000313" key="2">
    <source>
        <dbReference type="Proteomes" id="UP000005408"/>
    </source>
</evidence>
<name>A0A8W8M676_MAGGI</name>
<protein>
    <submittedName>
        <fullName evidence="1">Uncharacterized protein</fullName>
    </submittedName>
</protein>
<dbReference type="Proteomes" id="UP000005408">
    <property type="component" value="Unassembled WGS sequence"/>
</dbReference>
<dbReference type="EnsemblMetazoa" id="G30764.1">
    <property type="protein sequence ID" value="G30764.1:cds"/>
    <property type="gene ID" value="G30764"/>
</dbReference>
<proteinExistence type="predicted"/>
<keyword evidence="2" id="KW-1185">Reference proteome</keyword>
<organism evidence="1 2">
    <name type="scientific">Magallana gigas</name>
    <name type="common">Pacific oyster</name>
    <name type="synonym">Crassostrea gigas</name>
    <dbReference type="NCBI Taxonomy" id="29159"/>
    <lineage>
        <taxon>Eukaryota</taxon>
        <taxon>Metazoa</taxon>
        <taxon>Spiralia</taxon>
        <taxon>Lophotrochozoa</taxon>
        <taxon>Mollusca</taxon>
        <taxon>Bivalvia</taxon>
        <taxon>Autobranchia</taxon>
        <taxon>Pteriomorphia</taxon>
        <taxon>Ostreida</taxon>
        <taxon>Ostreoidea</taxon>
        <taxon>Ostreidae</taxon>
        <taxon>Magallana</taxon>
    </lineage>
</organism>
<evidence type="ECO:0000313" key="1">
    <source>
        <dbReference type="EnsemblMetazoa" id="G30764.1:cds"/>
    </source>
</evidence>